<gene>
    <name evidence="1" type="ORF">C1I93_20080</name>
</gene>
<proteinExistence type="predicted"/>
<name>A0A2W2BXU1_9ACTN</name>
<evidence type="ECO:0000313" key="2">
    <source>
        <dbReference type="Proteomes" id="UP000248627"/>
    </source>
</evidence>
<evidence type="ECO:0000313" key="1">
    <source>
        <dbReference type="EMBL" id="PZF92111.1"/>
    </source>
</evidence>
<keyword evidence="2" id="KW-1185">Reference proteome</keyword>
<protein>
    <submittedName>
        <fullName evidence="1">Uncharacterized protein</fullName>
    </submittedName>
</protein>
<reference evidence="1 2" key="1">
    <citation type="submission" date="2018-01" db="EMBL/GenBank/DDBJ databases">
        <title>Draft genome sequence of Jishengella endophytica.</title>
        <authorList>
            <person name="Sahin N."/>
            <person name="Ay H."/>
            <person name="Saygin H."/>
        </authorList>
    </citation>
    <scope>NUCLEOTIDE SEQUENCE [LARGE SCALE GENOMIC DNA]</scope>
    <source>
        <strain evidence="1 2">DSM 45430</strain>
    </source>
</reference>
<accession>A0A2W2BXU1</accession>
<organism evidence="1 2">
    <name type="scientific">Micromonospora endophytica</name>
    <dbReference type="NCBI Taxonomy" id="515350"/>
    <lineage>
        <taxon>Bacteria</taxon>
        <taxon>Bacillati</taxon>
        <taxon>Actinomycetota</taxon>
        <taxon>Actinomycetes</taxon>
        <taxon>Micromonosporales</taxon>
        <taxon>Micromonosporaceae</taxon>
        <taxon>Micromonospora</taxon>
    </lineage>
</organism>
<dbReference type="Proteomes" id="UP000248627">
    <property type="component" value="Unassembled WGS sequence"/>
</dbReference>
<dbReference type="EMBL" id="POTX01000149">
    <property type="protein sequence ID" value="PZF92111.1"/>
    <property type="molecule type" value="Genomic_DNA"/>
</dbReference>
<dbReference type="AlphaFoldDB" id="A0A2W2BXU1"/>
<sequence length="63" mass="7013">MVCAALVGVTLTVFFLSEVLRHLALPICKRPATRSRLSVWLAAYPGRCRRSALSDDGVLLQWQ</sequence>
<comment type="caution">
    <text evidence="1">The sequence shown here is derived from an EMBL/GenBank/DDBJ whole genome shotgun (WGS) entry which is preliminary data.</text>
</comment>